<dbReference type="EC" id="2.4.-.-" evidence="3"/>
<gene>
    <name evidence="3" type="ORF">QNI16_26450</name>
</gene>
<dbReference type="PANTHER" id="PTHR30160">
    <property type="entry name" value="TETRAACYLDISACCHARIDE 4'-KINASE-RELATED"/>
    <property type="match status" value="1"/>
</dbReference>
<dbReference type="SUPFAM" id="SSF53756">
    <property type="entry name" value="UDP-Glycosyltransferase/glycogen phosphorylase"/>
    <property type="match status" value="1"/>
</dbReference>
<evidence type="ECO:0000256" key="2">
    <source>
        <dbReference type="ARBA" id="ARBA00022679"/>
    </source>
</evidence>
<organism evidence="3 4">
    <name type="scientific">Xanthocytophaga flava</name>
    <dbReference type="NCBI Taxonomy" id="3048013"/>
    <lineage>
        <taxon>Bacteria</taxon>
        <taxon>Pseudomonadati</taxon>
        <taxon>Bacteroidota</taxon>
        <taxon>Cytophagia</taxon>
        <taxon>Cytophagales</taxon>
        <taxon>Rhodocytophagaceae</taxon>
        <taxon>Xanthocytophaga</taxon>
    </lineage>
</organism>
<dbReference type="Pfam" id="PF01075">
    <property type="entry name" value="Glyco_transf_9"/>
    <property type="match status" value="1"/>
</dbReference>
<dbReference type="CDD" id="cd03789">
    <property type="entry name" value="GT9_LPS_heptosyltransferase"/>
    <property type="match status" value="1"/>
</dbReference>
<comment type="caution">
    <text evidence="3">The sequence shown here is derived from an EMBL/GenBank/DDBJ whole genome shotgun (WGS) entry which is preliminary data.</text>
</comment>
<dbReference type="GO" id="GO:0009244">
    <property type="term" value="P:lipopolysaccharide core region biosynthetic process"/>
    <property type="evidence" value="ECO:0007669"/>
    <property type="project" value="TreeGrafter"/>
</dbReference>
<keyword evidence="1 3" id="KW-0328">Glycosyltransferase</keyword>
<evidence type="ECO:0000256" key="1">
    <source>
        <dbReference type="ARBA" id="ARBA00022676"/>
    </source>
</evidence>
<dbReference type="Gene3D" id="3.40.50.2000">
    <property type="entry name" value="Glycogen Phosphorylase B"/>
    <property type="match status" value="2"/>
</dbReference>
<evidence type="ECO:0000313" key="3">
    <source>
        <dbReference type="EMBL" id="MDJ1484066.1"/>
    </source>
</evidence>
<dbReference type="GO" id="GO:0005829">
    <property type="term" value="C:cytosol"/>
    <property type="evidence" value="ECO:0007669"/>
    <property type="project" value="TreeGrafter"/>
</dbReference>
<evidence type="ECO:0000313" key="4">
    <source>
        <dbReference type="Proteomes" id="UP001241110"/>
    </source>
</evidence>
<name>A0AAE3U922_9BACT</name>
<reference evidence="3" key="1">
    <citation type="submission" date="2023-05" db="EMBL/GenBank/DDBJ databases">
        <authorList>
            <person name="Zhang X."/>
        </authorList>
    </citation>
    <scope>NUCLEOTIDE SEQUENCE</scope>
    <source>
        <strain evidence="3">YF14B1</strain>
    </source>
</reference>
<dbReference type="Proteomes" id="UP001241110">
    <property type="component" value="Unassembled WGS sequence"/>
</dbReference>
<dbReference type="RefSeq" id="WP_313984847.1">
    <property type="nucleotide sequence ID" value="NZ_JASJOS010000013.1"/>
</dbReference>
<accession>A0AAE3U922</accession>
<dbReference type="GO" id="GO:0008713">
    <property type="term" value="F:ADP-heptose-lipopolysaccharide heptosyltransferase activity"/>
    <property type="evidence" value="ECO:0007669"/>
    <property type="project" value="TreeGrafter"/>
</dbReference>
<sequence>MKNNWLECRNVLIIRPDNLGDLIMSAPAIRAVKETLNCKITILTSSMAAGVAGLIPEIDEVLMYDLPWVKNERVPDSNQFFEVIAELKKREFDGAILFTVFSQNPLPAAMLAYLAGIPLRLAYCRENPYHLLSDWIPEKEPYSFIRHQVKRDLELVASIGLTTTNDQLSLVVSDDNRSSAIEKLSDVGVNLDKPWLILHAGVSELKRQYPQQRWIDTGRRIQKELEYQILLTGTLSEKELTDQLAKGIGSNAFSLAGLLSLKEFISLIKMAPVVVSVNTGTIHIAAAVGTPVVVLYAQTNPQHTPWKVPHRVLPFEVPEDLRSKNEVLQYVHQLIYDNVVPMPEPEEVIKHIRLLIAVPTLEPSFASPTLSEPILVGSLFYERSYQNGF</sequence>
<keyword evidence="2 3" id="KW-0808">Transferase</keyword>
<dbReference type="EMBL" id="JASJOS010000013">
    <property type="protein sequence ID" value="MDJ1484066.1"/>
    <property type="molecule type" value="Genomic_DNA"/>
</dbReference>
<protein>
    <submittedName>
        <fullName evidence="3">Glycosyltransferase family 9 protein</fullName>
        <ecNumber evidence="3">2.4.-.-</ecNumber>
    </submittedName>
</protein>
<dbReference type="AlphaFoldDB" id="A0AAE3U922"/>
<proteinExistence type="predicted"/>
<dbReference type="InterPro" id="IPR002201">
    <property type="entry name" value="Glyco_trans_9"/>
</dbReference>
<dbReference type="InterPro" id="IPR051199">
    <property type="entry name" value="LPS_LOS_Heptosyltrfase"/>
</dbReference>